<proteinExistence type="predicted"/>
<organism evidence="2 3">
    <name type="scientific">Toxocara canis</name>
    <name type="common">Canine roundworm</name>
    <dbReference type="NCBI Taxonomy" id="6265"/>
    <lineage>
        <taxon>Eukaryota</taxon>
        <taxon>Metazoa</taxon>
        <taxon>Ecdysozoa</taxon>
        <taxon>Nematoda</taxon>
        <taxon>Chromadorea</taxon>
        <taxon>Rhabditida</taxon>
        <taxon>Spirurina</taxon>
        <taxon>Ascaridomorpha</taxon>
        <taxon>Ascaridoidea</taxon>
        <taxon>Toxocaridae</taxon>
        <taxon>Toxocara</taxon>
    </lineage>
</organism>
<dbReference type="AlphaFoldDB" id="A0A183V2G6"/>
<evidence type="ECO:0000313" key="1">
    <source>
        <dbReference type="EMBL" id="VDM46257.1"/>
    </source>
</evidence>
<evidence type="ECO:0000313" key="3">
    <source>
        <dbReference type="WBParaSite" id="TCNE_0001493601-mRNA-1"/>
    </source>
</evidence>
<dbReference type="Proteomes" id="UP000050794">
    <property type="component" value="Unassembled WGS sequence"/>
</dbReference>
<reference evidence="1 2" key="2">
    <citation type="submission" date="2018-11" db="EMBL/GenBank/DDBJ databases">
        <authorList>
            <consortium name="Pathogen Informatics"/>
        </authorList>
    </citation>
    <scope>NUCLEOTIDE SEQUENCE [LARGE SCALE GENOMIC DNA]</scope>
</reference>
<protein>
    <submittedName>
        <fullName evidence="3">Pentapeptide repeat-containing protein</fullName>
    </submittedName>
</protein>
<accession>A0A183V2G6</accession>
<sequence>MRPITAVRDMIAIAGRQLHYSVVLLTSAVKGICALEVCKGCGTQTPKQPTAPINIFSGIHTPWNGSKIFGFDSIRFDSNQFDSIRFDSIRFDSIRFGSVRFDSIRFDSIRFDSIRFDSIRFDSIRN</sequence>
<reference evidence="3" key="1">
    <citation type="submission" date="2016-06" db="UniProtKB">
        <authorList>
            <consortium name="WormBaseParasite"/>
        </authorList>
    </citation>
    <scope>IDENTIFICATION</scope>
</reference>
<name>A0A183V2G6_TOXCA</name>
<gene>
    <name evidence="1" type="ORF">TCNE_LOCUS14936</name>
</gene>
<keyword evidence="2" id="KW-1185">Reference proteome</keyword>
<dbReference type="WBParaSite" id="TCNE_0001493601-mRNA-1">
    <property type="protein sequence ID" value="TCNE_0001493601-mRNA-1"/>
    <property type="gene ID" value="TCNE_0001493601"/>
</dbReference>
<evidence type="ECO:0000313" key="2">
    <source>
        <dbReference type="Proteomes" id="UP000050794"/>
    </source>
</evidence>
<dbReference type="EMBL" id="UYWY01022536">
    <property type="protein sequence ID" value="VDM46257.1"/>
    <property type="molecule type" value="Genomic_DNA"/>
</dbReference>